<evidence type="ECO:0000259" key="15">
    <source>
        <dbReference type="PROSITE" id="PS50123"/>
    </source>
</evidence>
<dbReference type="SUPFAM" id="SSF52172">
    <property type="entry name" value="CheY-like"/>
    <property type="match status" value="1"/>
</dbReference>
<dbReference type="InterPro" id="IPR000673">
    <property type="entry name" value="Sig_transdc_resp-reg_Me-estase"/>
</dbReference>
<evidence type="ECO:0000259" key="12">
    <source>
        <dbReference type="PROSITE" id="PS50110"/>
    </source>
</evidence>
<dbReference type="GO" id="GO:0005886">
    <property type="term" value="C:plasma membrane"/>
    <property type="evidence" value="ECO:0007669"/>
    <property type="project" value="UniProtKB-ARBA"/>
</dbReference>
<dbReference type="PROSITE" id="PS50109">
    <property type="entry name" value="HIS_KIN"/>
    <property type="match status" value="1"/>
</dbReference>
<feature type="domain" description="CheB-type methylesterase" evidence="14">
    <location>
        <begin position="13"/>
        <end position="202"/>
    </location>
</feature>
<dbReference type="InterPro" id="IPR000780">
    <property type="entry name" value="CheR_MeTrfase"/>
</dbReference>
<dbReference type="InterPro" id="IPR022642">
    <property type="entry name" value="CheR_C"/>
</dbReference>
<dbReference type="Gene3D" id="3.40.50.2300">
    <property type="match status" value="1"/>
</dbReference>
<dbReference type="CDD" id="cd00075">
    <property type="entry name" value="HATPase"/>
    <property type="match status" value="1"/>
</dbReference>
<dbReference type="FunFam" id="3.30.565.10:FF:000006">
    <property type="entry name" value="Sensor histidine kinase WalK"/>
    <property type="match status" value="1"/>
</dbReference>
<dbReference type="InterPro" id="IPR003661">
    <property type="entry name" value="HisK_dim/P_dom"/>
</dbReference>
<feature type="active site" evidence="7">
    <location>
        <position position="144"/>
    </location>
</feature>
<dbReference type="Pfam" id="PF08448">
    <property type="entry name" value="PAS_4"/>
    <property type="match status" value="2"/>
</dbReference>
<dbReference type="Gene3D" id="3.40.50.180">
    <property type="entry name" value="Methylesterase CheB, C-terminal domain"/>
    <property type="match status" value="1"/>
</dbReference>
<evidence type="ECO:0000256" key="3">
    <source>
        <dbReference type="ARBA" id="ARBA00022500"/>
    </source>
</evidence>
<evidence type="ECO:0000256" key="9">
    <source>
        <dbReference type="SAM" id="Coils"/>
    </source>
</evidence>
<evidence type="ECO:0000256" key="7">
    <source>
        <dbReference type="PROSITE-ProRule" id="PRU00050"/>
    </source>
</evidence>
<dbReference type="Proteomes" id="UP000483379">
    <property type="component" value="Unassembled WGS sequence"/>
</dbReference>
<dbReference type="SUPFAM" id="SSF53335">
    <property type="entry name" value="S-adenosyl-L-methionine-dependent methyltransferases"/>
    <property type="match status" value="1"/>
</dbReference>
<dbReference type="Gene3D" id="1.10.287.130">
    <property type="match status" value="1"/>
</dbReference>
<keyword evidence="5" id="KW-0808">Transferase</keyword>
<dbReference type="PROSITE" id="PS50123">
    <property type="entry name" value="CHER"/>
    <property type="match status" value="1"/>
</dbReference>
<evidence type="ECO:0000259" key="11">
    <source>
        <dbReference type="PROSITE" id="PS50109"/>
    </source>
</evidence>
<dbReference type="PANTHER" id="PTHR24422">
    <property type="entry name" value="CHEMOTAXIS PROTEIN METHYLTRANSFERASE"/>
    <property type="match status" value="1"/>
</dbReference>
<reference evidence="16 17" key="1">
    <citation type="submission" date="2020-02" db="EMBL/GenBank/DDBJ databases">
        <title>Genome sequences of Thiorhodococcus mannitoliphagus and Thiorhodococcus minor, purple sulfur photosynthetic bacteria in the gammaproteobacterial family, Chromatiaceae.</title>
        <authorList>
            <person name="Aviles F.A."/>
            <person name="Meyer T.E."/>
            <person name="Kyndt J.A."/>
        </authorList>
    </citation>
    <scope>NUCLEOTIDE SEQUENCE [LARGE SCALE GENOMIC DNA]</scope>
    <source>
        <strain evidence="16 17">DSM 11518</strain>
    </source>
</reference>
<dbReference type="InterPro" id="IPR022641">
    <property type="entry name" value="CheR_N"/>
</dbReference>
<dbReference type="SUPFAM" id="SSF55874">
    <property type="entry name" value="ATPase domain of HSP90 chaperone/DNA topoisomerase II/histidine kinase"/>
    <property type="match status" value="1"/>
</dbReference>
<dbReference type="PROSITE" id="PS50113">
    <property type="entry name" value="PAC"/>
    <property type="match status" value="3"/>
</dbReference>
<evidence type="ECO:0000256" key="10">
    <source>
        <dbReference type="SAM" id="MobiDB-lite"/>
    </source>
</evidence>
<keyword evidence="17" id="KW-1185">Reference proteome</keyword>
<dbReference type="GO" id="GO:0006935">
    <property type="term" value="P:chemotaxis"/>
    <property type="evidence" value="ECO:0007669"/>
    <property type="project" value="UniProtKB-UniRule"/>
</dbReference>
<feature type="domain" description="PAC" evidence="13">
    <location>
        <begin position="921"/>
        <end position="973"/>
    </location>
</feature>
<dbReference type="InterPro" id="IPR013656">
    <property type="entry name" value="PAS_4"/>
</dbReference>
<keyword evidence="6" id="KW-0418">Kinase</keyword>
<dbReference type="Gene3D" id="3.30.450.20">
    <property type="entry name" value="PAS domain"/>
    <property type="match status" value="3"/>
</dbReference>
<dbReference type="Pfam" id="PF02518">
    <property type="entry name" value="HATPase_c"/>
    <property type="match status" value="1"/>
</dbReference>
<dbReference type="SMART" id="SM00388">
    <property type="entry name" value="HisKA"/>
    <property type="match status" value="1"/>
</dbReference>
<evidence type="ECO:0000256" key="8">
    <source>
        <dbReference type="PROSITE-ProRule" id="PRU00169"/>
    </source>
</evidence>
<dbReference type="Pfam" id="PF00512">
    <property type="entry name" value="HisKA"/>
    <property type="match status" value="1"/>
</dbReference>
<dbReference type="InterPro" id="IPR000700">
    <property type="entry name" value="PAS-assoc_C"/>
</dbReference>
<evidence type="ECO:0000259" key="14">
    <source>
        <dbReference type="PROSITE" id="PS50122"/>
    </source>
</evidence>
<dbReference type="InterPro" id="IPR003594">
    <property type="entry name" value="HATPase_dom"/>
</dbReference>
<evidence type="ECO:0000256" key="4">
    <source>
        <dbReference type="ARBA" id="ARBA00022553"/>
    </source>
</evidence>
<protein>
    <recommendedName>
        <fullName evidence="2">histidine kinase</fullName>
        <ecNumber evidence="2">2.7.13.3</ecNumber>
    </recommendedName>
</protein>
<dbReference type="Pfam" id="PF01339">
    <property type="entry name" value="CheB_methylest"/>
    <property type="match status" value="1"/>
</dbReference>
<feature type="domain" description="PAC" evidence="13">
    <location>
        <begin position="1064"/>
        <end position="1116"/>
    </location>
</feature>
<evidence type="ECO:0000256" key="2">
    <source>
        <dbReference type="ARBA" id="ARBA00012438"/>
    </source>
</evidence>
<feature type="active site" evidence="7">
    <location>
        <position position="52"/>
    </location>
</feature>
<dbReference type="PROSITE" id="PS50110">
    <property type="entry name" value="RESPONSE_REGULATORY"/>
    <property type="match status" value="1"/>
</dbReference>
<dbReference type="PRINTS" id="PR00996">
    <property type="entry name" value="CHERMTFRASE"/>
</dbReference>
<feature type="domain" description="PAC" evidence="13">
    <location>
        <begin position="797"/>
        <end position="848"/>
    </location>
</feature>
<evidence type="ECO:0000256" key="5">
    <source>
        <dbReference type="ARBA" id="ARBA00022679"/>
    </source>
</evidence>
<dbReference type="InterPro" id="IPR050903">
    <property type="entry name" value="Bact_Chemotaxis_MeTrfase"/>
</dbReference>
<dbReference type="InterPro" id="IPR011006">
    <property type="entry name" value="CheY-like_superfamily"/>
</dbReference>
<comment type="catalytic activity">
    <reaction evidence="1">
        <text>ATP + protein L-histidine = ADP + protein N-phospho-L-histidine.</text>
        <dbReference type="EC" id="2.7.13.3"/>
    </reaction>
</comment>
<keyword evidence="7" id="KW-0378">Hydrolase</keyword>
<dbReference type="InterPro" id="IPR001789">
    <property type="entry name" value="Sig_transdc_resp-reg_receiver"/>
</dbReference>
<dbReference type="Pfam" id="PF01739">
    <property type="entry name" value="CheR"/>
    <property type="match status" value="1"/>
</dbReference>
<keyword evidence="9" id="KW-0175">Coiled coil</keyword>
<dbReference type="PANTHER" id="PTHR24422:SF27">
    <property type="entry name" value="PROTEIN-GLUTAMATE O-METHYLTRANSFERASE"/>
    <property type="match status" value="1"/>
</dbReference>
<dbReference type="GO" id="GO:0000155">
    <property type="term" value="F:phosphorelay sensor kinase activity"/>
    <property type="evidence" value="ECO:0007669"/>
    <property type="project" value="InterPro"/>
</dbReference>
<dbReference type="Pfam" id="PF13596">
    <property type="entry name" value="PAS_10"/>
    <property type="match status" value="1"/>
</dbReference>
<feature type="coiled-coil region" evidence="9">
    <location>
        <begin position="648"/>
        <end position="735"/>
    </location>
</feature>
<dbReference type="SUPFAM" id="SSF47757">
    <property type="entry name" value="Chemotaxis receptor methyltransferase CheR, N-terminal domain"/>
    <property type="match status" value="1"/>
</dbReference>
<dbReference type="GO" id="GO:0000156">
    <property type="term" value="F:phosphorelay response regulator activity"/>
    <property type="evidence" value="ECO:0007669"/>
    <property type="project" value="InterPro"/>
</dbReference>
<dbReference type="Pfam" id="PF00072">
    <property type="entry name" value="Response_reg"/>
    <property type="match status" value="1"/>
</dbReference>
<evidence type="ECO:0000256" key="1">
    <source>
        <dbReference type="ARBA" id="ARBA00000085"/>
    </source>
</evidence>
<dbReference type="InterPro" id="IPR029063">
    <property type="entry name" value="SAM-dependent_MTases_sf"/>
</dbReference>
<dbReference type="InterPro" id="IPR035965">
    <property type="entry name" value="PAS-like_dom_sf"/>
</dbReference>
<dbReference type="SMART" id="SM00086">
    <property type="entry name" value="PAC"/>
    <property type="match status" value="3"/>
</dbReference>
<dbReference type="GO" id="GO:0008757">
    <property type="term" value="F:S-adenosylmethionine-dependent methyltransferase activity"/>
    <property type="evidence" value="ECO:0007669"/>
    <property type="project" value="InterPro"/>
</dbReference>
<dbReference type="SUPFAM" id="SSF55785">
    <property type="entry name" value="PYP-like sensor domain (PAS domain)"/>
    <property type="match status" value="3"/>
</dbReference>
<feature type="region of interest" description="Disordered" evidence="10">
    <location>
        <begin position="487"/>
        <end position="513"/>
    </location>
</feature>
<evidence type="ECO:0000256" key="6">
    <source>
        <dbReference type="ARBA" id="ARBA00022777"/>
    </source>
</evidence>
<dbReference type="InterPro" id="IPR035909">
    <property type="entry name" value="CheB_C"/>
</dbReference>
<dbReference type="GO" id="GO:0005737">
    <property type="term" value="C:cytoplasm"/>
    <property type="evidence" value="ECO:0007669"/>
    <property type="project" value="InterPro"/>
</dbReference>
<dbReference type="NCBIfam" id="TIGR00229">
    <property type="entry name" value="sensory_box"/>
    <property type="match status" value="1"/>
</dbReference>
<accession>A0A6M0K4V8</accession>
<dbReference type="EMBL" id="JAAIJQ010000112">
    <property type="protein sequence ID" value="NEV64798.1"/>
    <property type="molecule type" value="Genomic_DNA"/>
</dbReference>
<dbReference type="SUPFAM" id="SSF52738">
    <property type="entry name" value="Methylesterase CheB, C-terminal domain"/>
    <property type="match status" value="1"/>
</dbReference>
<dbReference type="Pfam" id="PF03705">
    <property type="entry name" value="CheR_N"/>
    <property type="match status" value="1"/>
</dbReference>
<feature type="active site" evidence="7">
    <location>
        <position position="25"/>
    </location>
</feature>
<dbReference type="InterPro" id="IPR036890">
    <property type="entry name" value="HATPase_C_sf"/>
</dbReference>
<dbReference type="RefSeq" id="WP_164455903.1">
    <property type="nucleotide sequence ID" value="NZ_JAAIJQ010000112.1"/>
</dbReference>
<feature type="domain" description="Histidine kinase" evidence="11">
    <location>
        <begin position="1134"/>
        <end position="1353"/>
    </location>
</feature>
<dbReference type="SMART" id="SM00448">
    <property type="entry name" value="REC"/>
    <property type="match status" value="1"/>
</dbReference>
<feature type="coiled-coil region" evidence="9">
    <location>
        <begin position="964"/>
        <end position="991"/>
    </location>
</feature>
<dbReference type="PROSITE" id="PS50122">
    <property type="entry name" value="CHEB"/>
    <property type="match status" value="1"/>
</dbReference>
<dbReference type="SMART" id="SM00387">
    <property type="entry name" value="HATPase_c"/>
    <property type="match status" value="1"/>
</dbReference>
<evidence type="ECO:0000259" key="13">
    <source>
        <dbReference type="PROSITE" id="PS50113"/>
    </source>
</evidence>
<dbReference type="InterPro" id="IPR000014">
    <property type="entry name" value="PAS"/>
</dbReference>
<evidence type="ECO:0000313" key="17">
    <source>
        <dbReference type="Proteomes" id="UP000483379"/>
    </source>
</evidence>
<sequence>MDQTDPGPEAQAPTPPFPIVGIGASAGGLEALRALFQAMPKDTGAGFVLVQHLDPTHDSLMAELLSKYAQLSVVQVSDGMEVAPNQLYVIPPNAAMTIADGVLHLSAPTERRGLRMPIDRFFSSLADDRQESGIGIVLSGTGTDGTYGVRLIKARGGMVLAQDPSTAAYDGMPRSAIGTGDVDYALPVEEMPHVLKRYIEHFRKQGGRIEEAKQDQDYLDSILALLIARESCDFRCYKRGTLHRRILRRMGLAHVPTLAAYHARLRDDGEEVRALGKDLPIGVTELFREPEAWAVLREEVLPALFARIGKREEAVRAWVPGCATGEEAYSLAMILAEAAEAEGRANNLIVFATDVAQDSLEVARAGIYAESLVANVDPERLKRFFTRGGDRYQVKKSLREKVIFAPQNLLTDPPFSSLSLISCRNLLIYIEPEHQDRILSLFHFSLRKGGYLFLGNSETAGQDSRLFTPLSKKWRIYQRIDTATPSNLEFPSEPSLPRRVSAAQPGGGRRDGSYGALTQKTLIEHFTPASVLVDRAYHVLYFHGPVRDYLGPAPGEPTDELLQLAAEGVRGKLRNALRQAASEQHQVVSRGAHIRRGEQWYQVVVTVTPIRDADASAGLLLVSFQDEGKHEGGDDGEMERHGGEDALVRQLEEELKGTRDDLRSTIEQMETSNEELKASNEEDLSMNEELQSTNEELETSKEELQSLNEELTTLNSQLEDKVTELEEINNDLSNLLVSTEIATVFLDRYLRIRRYTPAVGDLMRLIPSDIGRLVTDITWSFEDEALLADARAVIAGQTAEPYEMRSQAGRWFLRRVAPYRTEDSHTEGVVVTFTDITQRKRMEVALRQSESHLRRITDSLPVLISYIDRDYRYRSNNAVYKEWFGVDPEAARGKCVPDVLGDEAFAAIRPHMDEALAGSSIHLERWVEYAQGGKRYVSADYIPDVDENGEILGFFALVTDLTERHLAEERLEHLNLENRRHLDEIQALLEAAPVGIFFARDRACQDMVMNSAGAQMLRIASDRNPSKSGPDAEELRFRVFHDGRELAADELPMQIAATEGRTISGFEEVIQFADGSQTELLTYAAPLFDEQGEVRGCVGTLVDVTEQKRLEARLRERTQQLEQADRRKDQFLAMLGHELRNPLAPIRSTVQLMRMGDGQSLDVAGAADMIDRQVVHLERMVADLLDLARVRRGMLNLSIARHHLQELVQESVNALSQDADAKQQWLSVAFSEEPLFVLADGTRLTQVFSNLLRNAVRYTPEGGHIQVSIRREDSDRARIDVEDDGKGIPSDLLPHVFDIFDKAPSHPERTNAGLGLGLTLVRQIVDMHKGEVEAASDGPGKGACFSVSLPLLTEAYEAGVDHGQDGHGTHGAIDAAKQQGETLDILIVDDNADVLAALAGLLERLGHRVRTLESGAAVLPAVREAPPDLLLLDLGLPDVDGYKVARELAEEPCRQRIKVVAVTGYAETDPPTTAQSTRYFDARLLKPLTLSVLQPHLSKR</sequence>
<name>A0A6M0K4V8_9GAMM</name>
<dbReference type="CDD" id="cd16434">
    <property type="entry name" value="CheB-CheR_fusion"/>
    <property type="match status" value="1"/>
</dbReference>
<feature type="domain" description="Response regulatory" evidence="12">
    <location>
        <begin position="1384"/>
        <end position="1500"/>
    </location>
</feature>
<dbReference type="InterPro" id="IPR005467">
    <property type="entry name" value="His_kinase_dom"/>
</dbReference>
<keyword evidence="3 7" id="KW-0145">Chemotaxis</keyword>
<evidence type="ECO:0000313" key="16">
    <source>
        <dbReference type="EMBL" id="NEV64798.1"/>
    </source>
</evidence>
<dbReference type="CDD" id="cd00130">
    <property type="entry name" value="PAS"/>
    <property type="match status" value="1"/>
</dbReference>
<dbReference type="InterPro" id="IPR001610">
    <property type="entry name" value="PAC"/>
</dbReference>
<feature type="modified residue" description="4-aspartylphosphate" evidence="8">
    <location>
        <position position="1433"/>
    </location>
</feature>
<dbReference type="SUPFAM" id="SSF47384">
    <property type="entry name" value="Homodimeric domain of signal transducing histidine kinase"/>
    <property type="match status" value="1"/>
</dbReference>
<dbReference type="EC" id="2.7.13.3" evidence="2"/>
<keyword evidence="4 8" id="KW-0597">Phosphoprotein</keyword>
<dbReference type="Gene3D" id="3.40.50.150">
    <property type="entry name" value="Vaccinia Virus protein VP39"/>
    <property type="match status" value="1"/>
</dbReference>
<gene>
    <name evidence="16" type="ORF">G3446_23510</name>
</gene>
<comment type="caution">
    <text evidence="16">The sequence shown here is derived from an EMBL/GenBank/DDBJ whole genome shotgun (WGS) entry which is preliminary data.</text>
</comment>
<dbReference type="CDD" id="cd00082">
    <property type="entry name" value="HisKA"/>
    <property type="match status" value="1"/>
</dbReference>
<dbReference type="SMART" id="SM00138">
    <property type="entry name" value="MeTrc"/>
    <property type="match status" value="1"/>
</dbReference>
<organism evidence="16 17">
    <name type="scientific">Thiorhodococcus minor</name>
    <dbReference type="NCBI Taxonomy" id="57489"/>
    <lineage>
        <taxon>Bacteria</taxon>
        <taxon>Pseudomonadati</taxon>
        <taxon>Pseudomonadota</taxon>
        <taxon>Gammaproteobacteria</taxon>
        <taxon>Chromatiales</taxon>
        <taxon>Chromatiaceae</taxon>
        <taxon>Thiorhodococcus</taxon>
    </lineage>
</organism>
<dbReference type="InterPro" id="IPR036097">
    <property type="entry name" value="HisK_dim/P_sf"/>
</dbReference>
<proteinExistence type="predicted"/>
<dbReference type="GO" id="GO:0008984">
    <property type="term" value="F:protein-glutamate methylesterase activity"/>
    <property type="evidence" value="ECO:0007669"/>
    <property type="project" value="InterPro"/>
</dbReference>
<feature type="domain" description="CheR-type methyltransferase" evidence="15">
    <location>
        <begin position="219"/>
        <end position="459"/>
    </location>
</feature>
<dbReference type="Gene3D" id="3.30.565.10">
    <property type="entry name" value="Histidine kinase-like ATPase, C-terminal domain"/>
    <property type="match status" value="1"/>
</dbReference>